<keyword evidence="5 6" id="KW-0472">Membrane</keyword>
<dbReference type="InterPro" id="IPR022791">
    <property type="entry name" value="L-PG_synthase/AglD"/>
</dbReference>
<name>A0ABM7VH05_9BACT</name>
<evidence type="ECO:0000256" key="2">
    <source>
        <dbReference type="ARBA" id="ARBA00022475"/>
    </source>
</evidence>
<dbReference type="Proteomes" id="UP001354989">
    <property type="component" value="Chromosome"/>
</dbReference>
<evidence type="ECO:0000256" key="1">
    <source>
        <dbReference type="ARBA" id="ARBA00004651"/>
    </source>
</evidence>
<dbReference type="NCBIfam" id="TIGR00374">
    <property type="entry name" value="flippase-like domain"/>
    <property type="match status" value="1"/>
</dbReference>
<dbReference type="PANTHER" id="PTHR39087:SF2">
    <property type="entry name" value="UPF0104 MEMBRANE PROTEIN MJ1595"/>
    <property type="match status" value="1"/>
</dbReference>
<evidence type="ECO:0000256" key="4">
    <source>
        <dbReference type="ARBA" id="ARBA00022989"/>
    </source>
</evidence>
<feature type="transmembrane region" description="Helical" evidence="6">
    <location>
        <begin position="164"/>
        <end position="187"/>
    </location>
</feature>
<feature type="transmembrane region" description="Helical" evidence="6">
    <location>
        <begin position="126"/>
        <end position="144"/>
    </location>
</feature>
<dbReference type="PANTHER" id="PTHR39087">
    <property type="entry name" value="UPF0104 MEMBRANE PROTEIN MJ1595"/>
    <property type="match status" value="1"/>
</dbReference>
<protein>
    <submittedName>
        <fullName evidence="7">Membrane protein</fullName>
    </submittedName>
</protein>
<comment type="subcellular location">
    <subcellularLocation>
        <location evidence="1">Cell membrane</location>
        <topology evidence="1">Multi-pass membrane protein</topology>
    </subcellularLocation>
</comment>
<feature type="transmembrane region" description="Helical" evidence="6">
    <location>
        <begin position="44"/>
        <end position="61"/>
    </location>
</feature>
<keyword evidence="3 6" id="KW-0812">Transmembrane</keyword>
<accession>A0ABM7VH05</accession>
<evidence type="ECO:0000256" key="6">
    <source>
        <dbReference type="SAM" id="Phobius"/>
    </source>
</evidence>
<feature type="transmembrane region" description="Helical" evidence="6">
    <location>
        <begin position="258"/>
        <end position="284"/>
    </location>
</feature>
<reference evidence="7 8" key="1">
    <citation type="submission" date="2021-12" db="EMBL/GenBank/DDBJ databases">
        <title>Genome sequencing of bacteria with rrn-lacking chromosome and rrn-plasmid.</title>
        <authorList>
            <person name="Anda M."/>
            <person name="Iwasaki W."/>
        </authorList>
    </citation>
    <scope>NUCLEOTIDE SEQUENCE [LARGE SCALE GENOMIC DNA]</scope>
    <source>
        <strain evidence="7 8">NBRC 101262</strain>
    </source>
</reference>
<evidence type="ECO:0000313" key="8">
    <source>
        <dbReference type="Proteomes" id="UP001354989"/>
    </source>
</evidence>
<feature type="transmembrane region" description="Helical" evidence="6">
    <location>
        <begin position="81"/>
        <end position="98"/>
    </location>
</feature>
<sequence length="345" mass="38500">MKHLTTVIKYLISLSISLGLLYYVFKDIDFSELSSRATDLRYSWLLLSMALAIVSHIARAYRWNLMLKPLGHKNLSVFRTFLAVMVGYFGNLIIPRAGEVIRCGMLKRSDQVPVSTGVGSVVAERLLDLIMLLASVVLVIFLEFDKLYGFIIGLFSNKYDQHSAIVPILLILTGGFFTMVFLGIYLWKKQRTWLRKNALFLRVEAFIEQLSAGLMSIQSLENKTGFFLSTIVIWVMYFTMSYVIFFSTPITEHLTLRIGLAMFVMGGLGMAAPVQGGIGAYHWIVSQTLALYGMNLTDGVFFATVMHTTQTLMILIVGGLSLAVSLIMFQKKGEASSGESIISTS</sequence>
<gene>
    <name evidence="7" type="ORF">PEPS_25400</name>
</gene>
<evidence type="ECO:0000313" key="7">
    <source>
        <dbReference type="EMBL" id="BDD00260.1"/>
    </source>
</evidence>
<keyword evidence="2" id="KW-1003">Cell membrane</keyword>
<organism evidence="7 8">
    <name type="scientific">Persicobacter psychrovividus</name>
    <dbReference type="NCBI Taxonomy" id="387638"/>
    <lineage>
        <taxon>Bacteria</taxon>
        <taxon>Pseudomonadati</taxon>
        <taxon>Bacteroidota</taxon>
        <taxon>Cytophagia</taxon>
        <taxon>Cytophagales</taxon>
        <taxon>Persicobacteraceae</taxon>
        <taxon>Persicobacter</taxon>
    </lineage>
</organism>
<keyword evidence="8" id="KW-1185">Reference proteome</keyword>
<feature type="transmembrane region" description="Helical" evidence="6">
    <location>
        <begin position="6"/>
        <end position="24"/>
    </location>
</feature>
<evidence type="ECO:0000256" key="3">
    <source>
        <dbReference type="ARBA" id="ARBA00022692"/>
    </source>
</evidence>
<dbReference type="Pfam" id="PF03706">
    <property type="entry name" value="LPG_synthase_TM"/>
    <property type="match status" value="1"/>
</dbReference>
<evidence type="ECO:0000256" key="5">
    <source>
        <dbReference type="ARBA" id="ARBA00023136"/>
    </source>
</evidence>
<feature type="transmembrane region" description="Helical" evidence="6">
    <location>
        <begin position="304"/>
        <end position="329"/>
    </location>
</feature>
<feature type="transmembrane region" description="Helical" evidence="6">
    <location>
        <begin position="226"/>
        <end position="246"/>
    </location>
</feature>
<dbReference type="EMBL" id="AP025292">
    <property type="protein sequence ID" value="BDD00260.1"/>
    <property type="molecule type" value="Genomic_DNA"/>
</dbReference>
<dbReference type="RefSeq" id="WP_338397227.1">
    <property type="nucleotide sequence ID" value="NZ_AP025292.1"/>
</dbReference>
<proteinExistence type="predicted"/>
<keyword evidence="4 6" id="KW-1133">Transmembrane helix</keyword>